<dbReference type="EMBL" id="JANIIK010000112">
    <property type="protein sequence ID" value="KAJ3593324.1"/>
    <property type="molecule type" value="Genomic_DNA"/>
</dbReference>
<feature type="region of interest" description="Disordered" evidence="1">
    <location>
        <begin position="193"/>
        <end position="221"/>
    </location>
</feature>
<sequence length="254" mass="27637">MPARPPLPPPPYPLACCANCVLLHHRRQWADSAASWQCRASDSRMVQTWHSFKKFWRPSLLPRTPPPLRRGWHAPNEEGCLCLAPPLSTAVASSSSERAAGCSSPPGGPRHAGGGSLISAKHPPTFAESPPARLLGSPSERSRSWRRRIRSEARQEAPSTMIGIHGTGKTASEGIWLLDFGHVFDKRFLAGTQREREPSGGGRYKAGGAAGPGVSWRPPGRDLLVRGETVWTGERDRLVRGERPSGPGRETAWS</sequence>
<comment type="caution">
    <text evidence="2">The sequence shown here is derived from an EMBL/GenBank/DDBJ whole genome shotgun (WGS) entry which is preliminary data.</text>
</comment>
<reference evidence="2" key="1">
    <citation type="submission" date="2022-07" db="EMBL/GenBank/DDBJ databases">
        <title>Chromosome-level genome of Muraenolepis orangiensis.</title>
        <authorList>
            <person name="Kim J."/>
        </authorList>
    </citation>
    <scope>NUCLEOTIDE SEQUENCE</scope>
    <source>
        <strain evidence="2">KU_S4_2022</strain>
        <tissue evidence="2">Muscle</tissue>
    </source>
</reference>
<protein>
    <submittedName>
        <fullName evidence="2">Uncharacterized protein</fullName>
    </submittedName>
</protein>
<evidence type="ECO:0000256" key="1">
    <source>
        <dbReference type="SAM" id="MobiDB-lite"/>
    </source>
</evidence>
<evidence type="ECO:0000313" key="3">
    <source>
        <dbReference type="Proteomes" id="UP001148018"/>
    </source>
</evidence>
<dbReference type="AlphaFoldDB" id="A0A9Q0DRR6"/>
<proteinExistence type="predicted"/>
<dbReference type="Proteomes" id="UP001148018">
    <property type="component" value="Unassembled WGS sequence"/>
</dbReference>
<name>A0A9Q0DRR6_9TELE</name>
<organism evidence="2 3">
    <name type="scientific">Muraenolepis orangiensis</name>
    <name type="common">Patagonian moray cod</name>
    <dbReference type="NCBI Taxonomy" id="630683"/>
    <lineage>
        <taxon>Eukaryota</taxon>
        <taxon>Metazoa</taxon>
        <taxon>Chordata</taxon>
        <taxon>Craniata</taxon>
        <taxon>Vertebrata</taxon>
        <taxon>Euteleostomi</taxon>
        <taxon>Actinopterygii</taxon>
        <taxon>Neopterygii</taxon>
        <taxon>Teleostei</taxon>
        <taxon>Neoteleostei</taxon>
        <taxon>Acanthomorphata</taxon>
        <taxon>Zeiogadaria</taxon>
        <taxon>Gadariae</taxon>
        <taxon>Gadiformes</taxon>
        <taxon>Muraenolepidoidei</taxon>
        <taxon>Muraenolepididae</taxon>
        <taxon>Muraenolepis</taxon>
    </lineage>
</organism>
<keyword evidence="3" id="KW-1185">Reference proteome</keyword>
<feature type="region of interest" description="Disordered" evidence="1">
    <location>
        <begin position="235"/>
        <end position="254"/>
    </location>
</feature>
<gene>
    <name evidence="2" type="ORF">NHX12_005659</name>
</gene>
<feature type="compositionally biased region" description="Gly residues" evidence="1">
    <location>
        <begin position="199"/>
        <end position="211"/>
    </location>
</feature>
<feature type="region of interest" description="Disordered" evidence="1">
    <location>
        <begin position="96"/>
        <end position="144"/>
    </location>
</feature>
<evidence type="ECO:0000313" key="2">
    <source>
        <dbReference type="EMBL" id="KAJ3593324.1"/>
    </source>
</evidence>
<accession>A0A9Q0DRR6</accession>